<evidence type="ECO:0000313" key="2">
    <source>
        <dbReference type="EMBL" id="OOL80693.1"/>
    </source>
</evidence>
<dbReference type="EMBL" id="MUYF01000003">
    <property type="protein sequence ID" value="OOL80693.1"/>
    <property type="molecule type" value="Genomic_DNA"/>
</dbReference>
<dbReference type="PROSITE" id="PS50005">
    <property type="entry name" value="TPR"/>
    <property type="match status" value="4"/>
</dbReference>
<dbReference type="GO" id="GO:0006396">
    <property type="term" value="P:RNA processing"/>
    <property type="evidence" value="ECO:0007669"/>
    <property type="project" value="InterPro"/>
</dbReference>
<dbReference type="PANTHER" id="PTHR12558:SF13">
    <property type="entry name" value="CELL DIVISION CYCLE PROTEIN 27 HOMOLOG"/>
    <property type="match status" value="1"/>
</dbReference>
<dbReference type="Pfam" id="PF13176">
    <property type="entry name" value="TPR_7"/>
    <property type="match status" value="1"/>
</dbReference>
<dbReference type="InterPro" id="IPR011990">
    <property type="entry name" value="TPR-like_helical_dom_sf"/>
</dbReference>
<organism evidence="2 3">
    <name type="scientific">Dolosigranulum pigrum</name>
    <dbReference type="NCBI Taxonomy" id="29394"/>
    <lineage>
        <taxon>Bacteria</taxon>
        <taxon>Bacillati</taxon>
        <taxon>Bacillota</taxon>
        <taxon>Bacilli</taxon>
        <taxon>Lactobacillales</taxon>
        <taxon>Carnobacteriaceae</taxon>
        <taxon>Dolosigranulum</taxon>
    </lineage>
</organism>
<dbReference type="RefSeq" id="WP_077862228.1">
    <property type="nucleotide sequence ID" value="NZ_CP040414.1"/>
</dbReference>
<feature type="repeat" description="TPR" evidence="1">
    <location>
        <begin position="134"/>
        <end position="167"/>
    </location>
</feature>
<feature type="repeat" description="TPR" evidence="1">
    <location>
        <begin position="340"/>
        <end position="373"/>
    </location>
</feature>
<evidence type="ECO:0000256" key="1">
    <source>
        <dbReference type="PROSITE-ProRule" id="PRU00339"/>
    </source>
</evidence>
<dbReference type="Pfam" id="PF00515">
    <property type="entry name" value="TPR_1"/>
    <property type="match status" value="1"/>
</dbReference>
<dbReference type="InterPro" id="IPR003107">
    <property type="entry name" value="HAT"/>
</dbReference>
<accession>A0A1S8KM30</accession>
<dbReference type="Proteomes" id="UP000190409">
    <property type="component" value="Unassembled WGS sequence"/>
</dbReference>
<feature type="repeat" description="TPR" evidence="1">
    <location>
        <begin position="272"/>
        <end position="305"/>
    </location>
</feature>
<dbReference type="SMART" id="SM00386">
    <property type="entry name" value="HAT"/>
    <property type="match status" value="2"/>
</dbReference>
<dbReference type="Pfam" id="PF14559">
    <property type="entry name" value="TPR_19"/>
    <property type="match status" value="1"/>
</dbReference>
<dbReference type="SUPFAM" id="SSF48452">
    <property type="entry name" value="TPR-like"/>
    <property type="match status" value="2"/>
</dbReference>
<sequence length="420" mass="48370">MSYSQKLINQIQSGELENINELLKQAVENDVDEDVYLLADSLFQLGFLQETKTVLHQLQLRHPEDDEIKVNLAEIAIEEGQDLQAIELLDQIGPTSSAYIQSLLVAADYYQTQGLPEVSESKLLEAKKIMPEEPIIHLALGELYYSMGKYTQATRWYSRLLEQGYHDMGGVSIKARLGSAYSASGAFEEATPYLNEATQDDENIDTLFNLGLTYFQQEEFNRAIESFRRVLSLDHGYTSVYPYLVEALLAEHRLDEAAQVIERGLTLDQTNHYLYLVGAKVAIKQDQFTQARDYFQQAYQINPNSETTILEYANFLMYRQDYVGAVAILEEALSNFDTDPQIYWLLGNAYNELEQFEQAREAFSQAYDFFAETDEFLLDYATFLQEDGQREQLREVVVRYLDIHPHNPEMTQLLHRLDDI</sequence>
<dbReference type="AlphaFoldDB" id="A0A1S8KM30"/>
<keyword evidence="1" id="KW-0802">TPR repeat</keyword>
<gene>
    <name evidence="2" type="ORF">BWX42_01855</name>
</gene>
<protein>
    <submittedName>
        <fullName evidence="2">Uncharacterized protein</fullName>
    </submittedName>
</protein>
<name>A0A1S8KM30_9LACT</name>
<dbReference type="Gene3D" id="1.25.40.10">
    <property type="entry name" value="Tetratricopeptide repeat domain"/>
    <property type="match status" value="3"/>
</dbReference>
<dbReference type="SMART" id="SM00028">
    <property type="entry name" value="TPR"/>
    <property type="match status" value="6"/>
</dbReference>
<proteinExistence type="predicted"/>
<evidence type="ECO:0000313" key="3">
    <source>
        <dbReference type="Proteomes" id="UP000190409"/>
    </source>
</evidence>
<feature type="repeat" description="TPR" evidence="1">
    <location>
        <begin position="204"/>
        <end position="237"/>
    </location>
</feature>
<dbReference type="InterPro" id="IPR019734">
    <property type="entry name" value="TPR_rpt"/>
</dbReference>
<dbReference type="PROSITE" id="PS50293">
    <property type="entry name" value="TPR_REGION"/>
    <property type="match status" value="1"/>
</dbReference>
<comment type="caution">
    <text evidence="2">The sequence shown here is derived from an EMBL/GenBank/DDBJ whole genome shotgun (WGS) entry which is preliminary data.</text>
</comment>
<dbReference type="PANTHER" id="PTHR12558">
    <property type="entry name" value="CELL DIVISION CYCLE 16,23,27"/>
    <property type="match status" value="1"/>
</dbReference>
<reference evidence="2 3" key="1">
    <citation type="submission" date="2017-01" db="EMBL/GenBank/DDBJ databases">
        <title>Complete Genome Sequence of Dolosigranulum pigrum isolated from a Patient with interstitial lung disease.</title>
        <authorList>
            <person name="Mukhopadhyay R."/>
            <person name="Joaquin J."/>
            <person name="Hogue R."/>
            <person name="Fitzgerald S."/>
            <person name="Jospin G."/>
            <person name="Eisen J.A."/>
            <person name="Chaturvedi V."/>
        </authorList>
    </citation>
    <scope>NUCLEOTIDE SEQUENCE [LARGE SCALE GENOMIC DNA]</scope>
    <source>
        <strain evidence="2 3">15S00348</strain>
    </source>
</reference>